<dbReference type="eggNOG" id="ENOG502ZRV4">
    <property type="taxonomic scope" value="Bacteria"/>
</dbReference>
<dbReference type="InterPro" id="IPR029044">
    <property type="entry name" value="Nucleotide-diphossugar_trans"/>
</dbReference>
<dbReference type="HOGENOM" id="CLU_463562_0_0_11"/>
<dbReference type="CDD" id="cd00761">
    <property type="entry name" value="Glyco_tranf_GTA_type"/>
    <property type="match status" value="1"/>
</dbReference>
<dbReference type="KEGG" id="amq:AMETH_0126"/>
<dbReference type="AlphaFoldDB" id="A0A076MH69"/>
<dbReference type="Gene3D" id="3.90.550.10">
    <property type="entry name" value="Spore Coat Polysaccharide Biosynthesis Protein SpsA, Chain A"/>
    <property type="match status" value="1"/>
</dbReference>
<dbReference type="PATRIC" id="fig|1068978.7.peg.136"/>
<organism evidence="2 3">
    <name type="scientific">Amycolatopsis methanolica 239</name>
    <dbReference type="NCBI Taxonomy" id="1068978"/>
    <lineage>
        <taxon>Bacteria</taxon>
        <taxon>Bacillati</taxon>
        <taxon>Actinomycetota</taxon>
        <taxon>Actinomycetes</taxon>
        <taxon>Pseudonocardiales</taxon>
        <taxon>Pseudonocardiaceae</taxon>
        <taxon>Amycolatopsis</taxon>
        <taxon>Amycolatopsis methanolica group</taxon>
    </lineage>
</organism>
<dbReference type="STRING" id="1068978.AMETH_0126"/>
<dbReference type="RefSeq" id="WP_017986081.1">
    <property type="nucleotide sequence ID" value="NZ_AQUL01000001.1"/>
</dbReference>
<reference evidence="2 3" key="1">
    <citation type="submission" date="2014-07" db="EMBL/GenBank/DDBJ databases">
        <title>Whole Genome Sequence of the Amycolatopsis methanolica 239.</title>
        <authorList>
            <person name="Tang B."/>
        </authorList>
    </citation>
    <scope>NUCLEOTIDE SEQUENCE [LARGE SCALE GENOMIC DNA]</scope>
    <source>
        <strain evidence="2 3">239</strain>
    </source>
</reference>
<dbReference type="InterPro" id="IPR055259">
    <property type="entry name" value="YkvP/CgeB_Glyco_trans-like"/>
</dbReference>
<proteinExistence type="predicted"/>
<dbReference type="OrthoDB" id="3587089at2"/>
<evidence type="ECO:0000313" key="2">
    <source>
        <dbReference type="EMBL" id="AIJ20218.1"/>
    </source>
</evidence>
<gene>
    <name evidence="2" type="ORF">AMETH_0126</name>
</gene>
<sequence>MTAQLCFVSATGGSGFMAELMEVVADSVRRAGFRATTATGRYPDADADTVYVVVPHEYFVVTPEADQPTEEQRRRTIAFCVEHPGTATFERSAALLPGLAGAVDINHDSTAELRRRGIPVEHFQLGYSPLWDAWGGDPYSAREIDVTYLGTAERRRSKLLASYADDLADLRVRLLTPPHEPMGPQRVDFLPGEAKFRHLANSRFLLNLHRERSRALEWVRVLEALCNGCVVLTEPSTDLAPLVSGTHLVVTRPESLGAAATALAADPQRERDLRMAGYEFVRTALEPLASAKTLVELAEQVLTASPGMPASPPLAETAAVDAPRPLAIDTPSWDVRFAGTRSLGAPAENPPLATRMGQQTVDARRTSGVEWLPSAAPTVFPDADRAEVDVLLVRRPGEPDPDPLVRDLLAGTVLPRRILVGEDGVAPRPRPRPADVLRHELPLGRGYTRNRLLERSAAPWLLVLDGGLRASRRLLERLVEASADVDVVHCPVADPVEGLVAALPPEERRLAELPYLGSGYLVCRELVESFGGWTEDPLVDGLEDHVFWRRLATRGVPTALVQQVLLSRLRPDPAPRPVDLDPHRVWSLTRILAGEPVTPNG</sequence>
<evidence type="ECO:0000313" key="3">
    <source>
        <dbReference type="Proteomes" id="UP000062973"/>
    </source>
</evidence>
<evidence type="ECO:0000259" key="1">
    <source>
        <dbReference type="Pfam" id="PF13524"/>
    </source>
</evidence>
<dbReference type="Proteomes" id="UP000062973">
    <property type="component" value="Chromosome"/>
</dbReference>
<name>A0A076MH69_AMYME</name>
<dbReference type="SUPFAM" id="SSF53448">
    <property type="entry name" value="Nucleotide-diphospho-sugar transferases"/>
    <property type="match status" value="1"/>
</dbReference>
<protein>
    <recommendedName>
        <fullName evidence="1">Spore protein YkvP/CgeB glycosyl transferase-like domain-containing protein</fullName>
    </recommendedName>
</protein>
<dbReference type="Pfam" id="PF13524">
    <property type="entry name" value="Glyco_trans_1_2"/>
    <property type="match status" value="1"/>
</dbReference>
<dbReference type="EMBL" id="CP009110">
    <property type="protein sequence ID" value="AIJ20218.1"/>
    <property type="molecule type" value="Genomic_DNA"/>
</dbReference>
<keyword evidence="3" id="KW-1185">Reference proteome</keyword>
<feature type="domain" description="Spore protein YkvP/CgeB glycosyl transferase-like" evidence="1">
    <location>
        <begin position="157"/>
        <end position="284"/>
    </location>
</feature>
<accession>A0A076MH69</accession>